<sequence length="68" mass="8068">LQFSLYYCDAYQNYLLFISIILIITMTNIIFDDVLRELKMPDFELTAVSSDMDEDVRNKALLENKIKR</sequence>
<dbReference type="AlphaFoldDB" id="A0A061RU28"/>
<evidence type="ECO:0000313" key="2">
    <source>
        <dbReference type="EMBL" id="JAC75483.1"/>
    </source>
</evidence>
<protein>
    <submittedName>
        <fullName evidence="2">Uncharacterized protein</fullName>
    </submittedName>
</protein>
<reference evidence="2" key="1">
    <citation type="submission" date="2014-05" db="EMBL/GenBank/DDBJ databases">
        <title>The transcriptome of the halophilic microalga Tetraselmis sp. GSL018 isolated from the Great Salt Lake, Utah.</title>
        <authorList>
            <person name="Jinkerson R.E."/>
            <person name="D'Adamo S."/>
            <person name="Posewitz M.C."/>
        </authorList>
    </citation>
    <scope>NUCLEOTIDE SEQUENCE</scope>
    <source>
        <strain evidence="2">GSL018</strain>
    </source>
</reference>
<keyword evidence="1" id="KW-1133">Transmembrane helix</keyword>
<keyword evidence="1" id="KW-0812">Transmembrane</keyword>
<dbReference type="EMBL" id="GBEZ01010164">
    <property type="protein sequence ID" value="JAC75483.1"/>
    <property type="molecule type" value="Transcribed_RNA"/>
</dbReference>
<accession>A0A061RU28</accession>
<keyword evidence="1" id="KW-0472">Membrane</keyword>
<feature type="non-terminal residue" evidence="2">
    <location>
        <position position="68"/>
    </location>
</feature>
<organism evidence="2">
    <name type="scientific">Tetraselmis sp. GSL018</name>
    <dbReference type="NCBI Taxonomy" id="582737"/>
    <lineage>
        <taxon>Eukaryota</taxon>
        <taxon>Viridiplantae</taxon>
        <taxon>Chlorophyta</taxon>
        <taxon>core chlorophytes</taxon>
        <taxon>Chlorodendrophyceae</taxon>
        <taxon>Chlorodendrales</taxon>
        <taxon>Chlorodendraceae</taxon>
        <taxon>Tetraselmis</taxon>
    </lineage>
</organism>
<name>A0A061RU28_9CHLO</name>
<proteinExistence type="predicted"/>
<feature type="non-terminal residue" evidence="2">
    <location>
        <position position="1"/>
    </location>
</feature>
<feature type="transmembrane region" description="Helical" evidence="1">
    <location>
        <begin position="12"/>
        <end position="31"/>
    </location>
</feature>
<evidence type="ECO:0000256" key="1">
    <source>
        <dbReference type="SAM" id="Phobius"/>
    </source>
</evidence>
<gene>
    <name evidence="2" type="ORF">TSPGSL018_22944</name>
</gene>